<evidence type="ECO:0000256" key="5">
    <source>
        <dbReference type="ARBA" id="ARBA00023004"/>
    </source>
</evidence>
<dbReference type="InterPro" id="IPR036922">
    <property type="entry name" value="Rieske_2Fe-2S_sf"/>
</dbReference>
<dbReference type="AlphaFoldDB" id="A0A4Y3WJ35"/>
<keyword evidence="6" id="KW-0411">Iron-sulfur</keyword>
<sequence>MTSPSRPVAEIDAENLVLQGPKTFRVHGSVYTDEAVFREEMQRIYSSTWVFVAHESQLPHPGDYKTSHIGLQPVIVSRSEDGAVHVLFNRCVHRAAVVCRMDKGTANYFRCPYHGWVYGNDGRLTGISQRGGGYDDDFDAPEGLKRAARVESYRGLVFASLNPDVPPLTEHLGNARHWIDRQFDRSPEGSIDLRYAPHVSQYEGNWKFQAENTVDGYHGDHVHESFWMVQEQFGRESGTHGAYTQSSVRDIKKMRRQGQVMGFEGGHGLWNTPFDPAALDGLLAGPHADYYQTLLDRHGRDELLVMLSNINVYVFPNLGVLHGQLRVIRPMTVERTEVALYPFALSGAPDALNEERLAGYERFFGPSSFGSPDDVEIFALNQEGLQAGAVDWLILERGISREKVVDDVDRTSHVTDETPQRQFYRRWLRAMGASAVPDTVPEPLRAQARVAGAQA</sequence>
<dbReference type="PANTHER" id="PTHR43756:SF1">
    <property type="entry name" value="3-PHENYLPROPIONATE_CINNAMIC ACID DIOXYGENASE SUBUNIT ALPHA"/>
    <property type="match status" value="1"/>
</dbReference>
<feature type="domain" description="Rieske" evidence="7">
    <location>
        <begin position="49"/>
        <end position="159"/>
    </location>
</feature>
<organism evidence="8 9">
    <name type="scientific">Pseudonocardia hydrocarbonoxydans</name>
    <dbReference type="NCBI Taxonomy" id="76726"/>
    <lineage>
        <taxon>Bacteria</taxon>
        <taxon>Bacillati</taxon>
        <taxon>Actinomycetota</taxon>
        <taxon>Actinomycetes</taxon>
        <taxon>Pseudonocardiales</taxon>
        <taxon>Pseudonocardiaceae</taxon>
        <taxon>Pseudonocardia</taxon>
    </lineage>
</organism>
<dbReference type="SUPFAM" id="SSF50022">
    <property type="entry name" value="ISP domain"/>
    <property type="match status" value="1"/>
</dbReference>
<dbReference type="EMBL" id="BJNG01000003">
    <property type="protein sequence ID" value="GEC18030.1"/>
    <property type="molecule type" value="Genomic_DNA"/>
</dbReference>
<dbReference type="InterPro" id="IPR017941">
    <property type="entry name" value="Rieske_2Fe-2S"/>
</dbReference>
<dbReference type="GO" id="GO:0051537">
    <property type="term" value="F:2 iron, 2 sulfur cluster binding"/>
    <property type="evidence" value="ECO:0007669"/>
    <property type="project" value="UniProtKB-KW"/>
</dbReference>
<dbReference type="PROSITE" id="PS51296">
    <property type="entry name" value="RIESKE"/>
    <property type="match status" value="1"/>
</dbReference>
<proteinExistence type="inferred from homology"/>
<reference evidence="8 9" key="1">
    <citation type="submission" date="2019-06" db="EMBL/GenBank/DDBJ databases">
        <title>Whole genome shotgun sequence of Pseudonocardia hydrocarbonoxydans NBRC 14498.</title>
        <authorList>
            <person name="Hosoyama A."/>
            <person name="Uohara A."/>
            <person name="Ohji S."/>
            <person name="Ichikawa N."/>
        </authorList>
    </citation>
    <scope>NUCLEOTIDE SEQUENCE [LARGE SCALE GENOMIC DNA]</scope>
    <source>
        <strain evidence="8 9">NBRC 14498</strain>
    </source>
</reference>
<keyword evidence="5" id="KW-0408">Iron</keyword>
<dbReference type="GO" id="GO:0051213">
    <property type="term" value="F:dioxygenase activity"/>
    <property type="evidence" value="ECO:0007669"/>
    <property type="project" value="UniProtKB-KW"/>
</dbReference>
<evidence type="ECO:0000256" key="6">
    <source>
        <dbReference type="ARBA" id="ARBA00023014"/>
    </source>
</evidence>
<comment type="similarity">
    <text evidence="1">Belongs to the bacterial ring-hydroxylating dioxygenase alpha subunit family.</text>
</comment>
<dbReference type="RefSeq" id="WP_141276375.1">
    <property type="nucleotide sequence ID" value="NZ_BAAARZ010000002.1"/>
</dbReference>
<dbReference type="GO" id="GO:0016705">
    <property type="term" value="F:oxidoreductase activity, acting on paired donors, with incorporation or reduction of molecular oxygen"/>
    <property type="evidence" value="ECO:0007669"/>
    <property type="project" value="UniProtKB-ARBA"/>
</dbReference>
<keyword evidence="4" id="KW-0560">Oxidoreductase</keyword>
<keyword evidence="2" id="KW-0001">2Fe-2S</keyword>
<dbReference type="Gene3D" id="3.90.380.10">
    <property type="entry name" value="Naphthalene 1,2-dioxygenase Alpha Subunit, Chain A, domain 1"/>
    <property type="match status" value="1"/>
</dbReference>
<keyword evidence="3" id="KW-0479">Metal-binding</keyword>
<dbReference type="InterPro" id="IPR015879">
    <property type="entry name" value="Ring_hydroxy_dOase_asu_C_dom"/>
</dbReference>
<dbReference type="OrthoDB" id="5243643at2"/>
<evidence type="ECO:0000313" key="8">
    <source>
        <dbReference type="EMBL" id="GEC18030.1"/>
    </source>
</evidence>
<dbReference type="GO" id="GO:0004497">
    <property type="term" value="F:monooxygenase activity"/>
    <property type="evidence" value="ECO:0007669"/>
    <property type="project" value="UniProtKB-ARBA"/>
</dbReference>
<gene>
    <name evidence="8" type="ORF">PHY01_03130</name>
</gene>
<dbReference type="Pfam" id="PF00848">
    <property type="entry name" value="Ring_hydroxyl_A"/>
    <property type="match status" value="1"/>
</dbReference>
<evidence type="ECO:0000256" key="2">
    <source>
        <dbReference type="ARBA" id="ARBA00022714"/>
    </source>
</evidence>
<dbReference type="Gene3D" id="2.102.10.10">
    <property type="entry name" value="Rieske [2Fe-2S] iron-sulphur domain"/>
    <property type="match status" value="1"/>
</dbReference>
<evidence type="ECO:0000256" key="1">
    <source>
        <dbReference type="ARBA" id="ARBA00008751"/>
    </source>
</evidence>
<dbReference type="InterPro" id="IPR001663">
    <property type="entry name" value="Rng_hydr_dOase-A"/>
</dbReference>
<accession>A0A4Y3WJ35</accession>
<evidence type="ECO:0000256" key="4">
    <source>
        <dbReference type="ARBA" id="ARBA00023002"/>
    </source>
</evidence>
<evidence type="ECO:0000259" key="7">
    <source>
        <dbReference type="PROSITE" id="PS51296"/>
    </source>
</evidence>
<dbReference type="SUPFAM" id="SSF55961">
    <property type="entry name" value="Bet v1-like"/>
    <property type="match status" value="1"/>
</dbReference>
<dbReference type="Proteomes" id="UP000320338">
    <property type="component" value="Unassembled WGS sequence"/>
</dbReference>
<evidence type="ECO:0000256" key="3">
    <source>
        <dbReference type="ARBA" id="ARBA00022723"/>
    </source>
</evidence>
<dbReference type="GO" id="GO:0005506">
    <property type="term" value="F:iron ion binding"/>
    <property type="evidence" value="ECO:0007669"/>
    <property type="project" value="InterPro"/>
</dbReference>
<comment type="caution">
    <text evidence="8">The sequence shown here is derived from an EMBL/GenBank/DDBJ whole genome shotgun (WGS) entry which is preliminary data.</text>
</comment>
<name>A0A4Y3WJ35_9PSEU</name>
<evidence type="ECO:0000313" key="9">
    <source>
        <dbReference type="Proteomes" id="UP000320338"/>
    </source>
</evidence>
<keyword evidence="8" id="KW-0223">Dioxygenase</keyword>
<dbReference type="PANTHER" id="PTHR43756">
    <property type="entry name" value="CHOLINE MONOOXYGENASE, CHLOROPLASTIC"/>
    <property type="match status" value="1"/>
</dbReference>
<protein>
    <submittedName>
        <fullName evidence="8">Aromatic-ring-hydroxylating dioxygenase subunit alpha</fullName>
    </submittedName>
</protein>
<dbReference type="Pfam" id="PF00355">
    <property type="entry name" value="Rieske"/>
    <property type="match status" value="1"/>
</dbReference>
<dbReference type="PRINTS" id="PR00090">
    <property type="entry name" value="RNGDIOXGNASE"/>
</dbReference>
<keyword evidence="9" id="KW-1185">Reference proteome</keyword>